<dbReference type="GO" id="GO:0015031">
    <property type="term" value="P:protein transport"/>
    <property type="evidence" value="ECO:0007669"/>
    <property type="project" value="UniProtKB-KW"/>
</dbReference>
<dbReference type="InterPro" id="IPR028055">
    <property type="entry name" value="YidC/Oxa/ALB_C"/>
</dbReference>
<evidence type="ECO:0000256" key="3">
    <source>
        <dbReference type="ARBA" id="ARBA00015325"/>
    </source>
</evidence>
<dbReference type="NCBIfam" id="NF002356">
    <property type="entry name" value="PRK01318.2-3"/>
    <property type="match status" value="1"/>
</dbReference>
<evidence type="ECO:0000259" key="15">
    <source>
        <dbReference type="Pfam" id="PF14849"/>
    </source>
</evidence>
<dbReference type="HAMAP" id="MF_01810">
    <property type="entry name" value="YidC_type1"/>
    <property type="match status" value="1"/>
</dbReference>
<comment type="function">
    <text evidence="13">Required for the insertion and/or proper folding and/or complex formation of integral membrane proteins into the membrane. Involved in integration of membrane proteins that insert both dependently and independently of the Sec translocase complex, as well as at least some lipoproteins. Aids folding of multispanning membrane proteins.</text>
</comment>
<dbReference type="InterPro" id="IPR038221">
    <property type="entry name" value="YidC_periplasmic_sf"/>
</dbReference>
<evidence type="ECO:0000313" key="16">
    <source>
        <dbReference type="EMBL" id="GCB33745.1"/>
    </source>
</evidence>
<comment type="similarity">
    <text evidence="2 13">Belongs to the OXA1/ALB3/YidC family. Type 1 subfamily.</text>
</comment>
<evidence type="ECO:0000259" key="14">
    <source>
        <dbReference type="Pfam" id="PF02096"/>
    </source>
</evidence>
<feature type="transmembrane region" description="Helical" evidence="13">
    <location>
        <begin position="338"/>
        <end position="358"/>
    </location>
</feature>
<dbReference type="PRINTS" id="PR00701">
    <property type="entry name" value="60KDINNERMP"/>
</dbReference>
<dbReference type="InterPro" id="IPR047196">
    <property type="entry name" value="YidC_ALB_C"/>
</dbReference>
<evidence type="ECO:0000256" key="10">
    <source>
        <dbReference type="ARBA" id="ARBA00023186"/>
    </source>
</evidence>
<keyword evidence="8 13" id="KW-1133">Transmembrane helix</keyword>
<protein>
    <recommendedName>
        <fullName evidence="3 13">Membrane protein insertase YidC</fullName>
    </recommendedName>
    <alternativeName>
        <fullName evidence="12 13">Foldase YidC</fullName>
    </alternativeName>
    <alternativeName>
        <fullName evidence="11 13">Membrane integrase YidC</fullName>
    </alternativeName>
    <alternativeName>
        <fullName evidence="13">Membrane protein YidC</fullName>
    </alternativeName>
</protein>
<dbReference type="Pfam" id="PF14849">
    <property type="entry name" value="YidC_periplas"/>
    <property type="match status" value="1"/>
</dbReference>
<keyword evidence="9 13" id="KW-0472">Membrane</keyword>
<dbReference type="Pfam" id="PF02096">
    <property type="entry name" value="60KD_IMP"/>
    <property type="match status" value="1"/>
</dbReference>
<feature type="transmembrane region" description="Helical" evidence="13">
    <location>
        <begin position="439"/>
        <end position="460"/>
    </location>
</feature>
<dbReference type="OrthoDB" id="9780552at2"/>
<dbReference type="RefSeq" id="WP_125040053.1">
    <property type="nucleotide sequence ID" value="NZ_BHWB01000002.1"/>
</dbReference>
<keyword evidence="10 13" id="KW-0143">Chaperone</keyword>
<keyword evidence="7 13" id="KW-0653">Protein transport</keyword>
<dbReference type="Proteomes" id="UP000288079">
    <property type="component" value="Unassembled WGS sequence"/>
</dbReference>
<dbReference type="PANTHER" id="PTHR12428">
    <property type="entry name" value="OXA1"/>
    <property type="match status" value="1"/>
</dbReference>
<dbReference type="GO" id="GO:0005886">
    <property type="term" value="C:plasma membrane"/>
    <property type="evidence" value="ECO:0007669"/>
    <property type="project" value="UniProtKB-SubCell"/>
</dbReference>
<evidence type="ECO:0000256" key="6">
    <source>
        <dbReference type="ARBA" id="ARBA00022692"/>
    </source>
</evidence>
<sequence>MDKNTITGLVLIGILLVGFSFFSRPSKEEIAAQQKYYDSITLVQQQAEALKAKTEAALAHEKTAVQADSSSLFFNTMHGTDSKVIIQNNVARITFSTKGGRVYSAMLKDYMSQDKKTPVVLFDGDDASMNFNFYNKQGAIQTKDCYFEAVNKTDSSVTMRLAADSASYIDFIYTLKPNSYLMNFEIKATGMADKLANTNYIDIDWTQRARQLEKGFTYENRLAELTYKVKGDNVDNLSAAKDDEKNLESIPIDWIAFKNQFFSSVFIADQDFNKVSVKSKMEQQGSGYIKDYSADMSTFFDPAGKQPTEMYFYFGPNHYKTLKALDKGRDEKWELSRLVYLGWPLIRWINQFITINIFDWLSGWGLSMGIVLLILTIMVKVVVYPATWKTYMSSAKMRVLKPKIDEIGKKYPKQEDAMKKQQEVMSLYSQYGVSPMGGCLPMLLQFPVLMALFMFVPSAIELRQQSFLWADDLSTYDAFITFPFNIPFLGNHLSLFCLLMTITNVLNTKYTMSMQDNGAQPQMAAMKWMMYLMPIMFLFVLNDYPSGLNYYYFISTLISVGTVILLRRTTDETKLLAILEAKKKDPKQMKKTGFAARLEAMQKQQEQLQQQKQNKR</sequence>
<comment type="caution">
    <text evidence="16">The sequence shown here is derived from an EMBL/GenBank/DDBJ whole genome shotgun (WGS) entry which is preliminary data.</text>
</comment>
<dbReference type="CDD" id="cd20070">
    <property type="entry name" value="5TM_YidC_Alb3"/>
    <property type="match status" value="1"/>
</dbReference>
<evidence type="ECO:0000313" key="17">
    <source>
        <dbReference type="Proteomes" id="UP000288079"/>
    </source>
</evidence>
<keyword evidence="6 13" id="KW-0812">Transmembrane</keyword>
<feature type="domain" description="Membrane insertase YidC/Oxa/ALB C-terminal" evidence="14">
    <location>
        <begin position="369"/>
        <end position="567"/>
    </location>
</feature>
<dbReference type="NCBIfam" id="TIGR03592">
    <property type="entry name" value="yidC_oxa1_cterm"/>
    <property type="match status" value="1"/>
</dbReference>
<organism evidence="16 17">
    <name type="scientific">Bacteroides faecalis</name>
    <dbReference type="NCBI Taxonomy" id="2447885"/>
    <lineage>
        <taxon>Bacteria</taxon>
        <taxon>Pseudomonadati</taxon>
        <taxon>Bacteroidota</taxon>
        <taxon>Bacteroidia</taxon>
        <taxon>Bacteroidales</taxon>
        <taxon>Bacteroidaceae</taxon>
        <taxon>Bacteroides</taxon>
    </lineage>
</organism>
<keyword evidence="4 13" id="KW-0813">Transport</keyword>
<feature type="transmembrane region" description="Helical" evidence="13">
    <location>
        <begin position="364"/>
        <end position="388"/>
    </location>
</feature>
<evidence type="ECO:0000256" key="13">
    <source>
        <dbReference type="HAMAP-Rule" id="MF_01810"/>
    </source>
</evidence>
<evidence type="ECO:0000256" key="9">
    <source>
        <dbReference type="ARBA" id="ARBA00023136"/>
    </source>
</evidence>
<dbReference type="InterPro" id="IPR028053">
    <property type="entry name" value="Membr_insert_YidC_N"/>
</dbReference>
<feature type="transmembrane region" description="Helical" evidence="13">
    <location>
        <begin position="550"/>
        <end position="566"/>
    </location>
</feature>
<feature type="transmembrane region" description="Helical" evidence="13">
    <location>
        <begin position="6"/>
        <end position="23"/>
    </location>
</feature>
<proteinExistence type="inferred from homology"/>
<dbReference type="NCBIfam" id="TIGR03593">
    <property type="entry name" value="yidC_nterm"/>
    <property type="match status" value="1"/>
</dbReference>
<evidence type="ECO:0000256" key="11">
    <source>
        <dbReference type="ARBA" id="ARBA00033245"/>
    </source>
</evidence>
<evidence type="ECO:0000256" key="8">
    <source>
        <dbReference type="ARBA" id="ARBA00022989"/>
    </source>
</evidence>
<dbReference type="InterPro" id="IPR019998">
    <property type="entry name" value="Membr_insert_YidC"/>
</dbReference>
<dbReference type="AlphaFoldDB" id="A0A401LQB8"/>
<accession>A0A401LQB8</accession>
<dbReference type="GO" id="GO:0051205">
    <property type="term" value="P:protein insertion into membrane"/>
    <property type="evidence" value="ECO:0007669"/>
    <property type="project" value="TreeGrafter"/>
</dbReference>
<keyword evidence="17" id="KW-1185">Reference proteome</keyword>
<evidence type="ECO:0000256" key="7">
    <source>
        <dbReference type="ARBA" id="ARBA00022927"/>
    </source>
</evidence>
<dbReference type="Gene3D" id="2.70.98.90">
    <property type="match status" value="1"/>
</dbReference>
<feature type="domain" description="Membrane insertase YidC N-terminal" evidence="15">
    <location>
        <begin position="85"/>
        <end position="353"/>
    </location>
</feature>
<dbReference type="CDD" id="cd19961">
    <property type="entry name" value="EcYidC-like_peri"/>
    <property type="match status" value="1"/>
</dbReference>
<gene>
    <name evidence="13 16" type="primary">yidC</name>
    <name evidence="16" type="ORF">KGMB02408_06900</name>
</gene>
<evidence type="ECO:0000256" key="1">
    <source>
        <dbReference type="ARBA" id="ARBA00004429"/>
    </source>
</evidence>
<dbReference type="PANTHER" id="PTHR12428:SF65">
    <property type="entry name" value="CYTOCHROME C OXIDASE ASSEMBLY PROTEIN COX18, MITOCHONDRIAL"/>
    <property type="match status" value="1"/>
</dbReference>
<evidence type="ECO:0000256" key="12">
    <source>
        <dbReference type="ARBA" id="ARBA00033342"/>
    </source>
</evidence>
<dbReference type="InterPro" id="IPR001708">
    <property type="entry name" value="YidC/ALB3/OXA1/COX18"/>
</dbReference>
<feature type="transmembrane region" description="Helical" evidence="13">
    <location>
        <begin position="480"/>
        <end position="507"/>
    </location>
</feature>
<reference evidence="16 17" key="1">
    <citation type="submission" date="2018-10" db="EMBL/GenBank/DDBJ databases">
        <title>Draft Genome Sequence of Bacteroides sp. KCTC 15687.</title>
        <authorList>
            <person name="Yu S.Y."/>
            <person name="Kim J.S."/>
            <person name="Oh B.S."/>
            <person name="Park S.H."/>
            <person name="Kang S.W."/>
            <person name="Park J.E."/>
            <person name="Choi S.H."/>
            <person name="Han K.I."/>
            <person name="Lee K.C."/>
            <person name="Eom M.K."/>
            <person name="Suh M.K."/>
            <person name="Lee D.H."/>
            <person name="Yoon H."/>
            <person name="Kim B."/>
            <person name="Yang S.J."/>
            <person name="Lee J.S."/>
            <person name="Lee J.H."/>
        </authorList>
    </citation>
    <scope>NUCLEOTIDE SEQUENCE [LARGE SCALE GENOMIC DNA]</scope>
    <source>
        <strain evidence="16 17">KCTC 15687</strain>
    </source>
</reference>
<comment type="subunit">
    <text evidence="13">Interacts with the Sec translocase complex via SecD. Specifically interacts with transmembrane segments of nascent integral membrane proteins during membrane integration.</text>
</comment>
<evidence type="ECO:0000256" key="2">
    <source>
        <dbReference type="ARBA" id="ARBA00010527"/>
    </source>
</evidence>
<evidence type="ECO:0000256" key="5">
    <source>
        <dbReference type="ARBA" id="ARBA00022475"/>
    </source>
</evidence>
<evidence type="ECO:0000256" key="4">
    <source>
        <dbReference type="ARBA" id="ARBA00022448"/>
    </source>
</evidence>
<feature type="transmembrane region" description="Helical" evidence="13">
    <location>
        <begin position="528"/>
        <end position="544"/>
    </location>
</feature>
<keyword evidence="5 13" id="KW-1003">Cell membrane</keyword>
<name>A0A401LQB8_9BACE</name>
<dbReference type="GO" id="GO:0032977">
    <property type="term" value="F:membrane insertase activity"/>
    <property type="evidence" value="ECO:0007669"/>
    <property type="project" value="InterPro"/>
</dbReference>
<comment type="subcellular location">
    <subcellularLocation>
        <location evidence="1">Cell inner membrane</location>
        <topology evidence="1">Multi-pass membrane protein</topology>
    </subcellularLocation>
    <subcellularLocation>
        <location evidence="13">Cell membrane</location>
        <topology evidence="13">Multi-pass membrane protein</topology>
    </subcellularLocation>
</comment>
<dbReference type="EMBL" id="BHWB01000002">
    <property type="protein sequence ID" value="GCB33745.1"/>
    <property type="molecule type" value="Genomic_DNA"/>
</dbReference>